<organism evidence="2 3">
    <name type="scientific">Cladonia borealis</name>
    <dbReference type="NCBI Taxonomy" id="184061"/>
    <lineage>
        <taxon>Eukaryota</taxon>
        <taxon>Fungi</taxon>
        <taxon>Dikarya</taxon>
        <taxon>Ascomycota</taxon>
        <taxon>Pezizomycotina</taxon>
        <taxon>Lecanoromycetes</taxon>
        <taxon>OSLEUM clade</taxon>
        <taxon>Lecanoromycetidae</taxon>
        <taxon>Lecanorales</taxon>
        <taxon>Lecanorineae</taxon>
        <taxon>Cladoniaceae</taxon>
        <taxon>Cladonia</taxon>
    </lineage>
</organism>
<evidence type="ECO:0000313" key="3">
    <source>
        <dbReference type="Proteomes" id="UP001166286"/>
    </source>
</evidence>
<dbReference type="PANTHER" id="PTHR39596:SF2">
    <property type="entry name" value="HET DOMAIN PROTEIN (AFU_ORTHOLOGUE AFUA_1G17550)-RELATED"/>
    <property type="match status" value="1"/>
</dbReference>
<proteinExistence type="predicted"/>
<protein>
    <recommendedName>
        <fullName evidence="1">Heterokaryon incompatibility domain-containing protein</fullName>
    </recommendedName>
</protein>
<reference evidence="2" key="1">
    <citation type="submission" date="2023-03" db="EMBL/GenBank/DDBJ databases">
        <title>Complete genome of Cladonia borealis.</title>
        <authorList>
            <person name="Park H."/>
        </authorList>
    </citation>
    <scope>NUCLEOTIDE SEQUENCE</scope>
    <source>
        <strain evidence="2">ANT050790</strain>
    </source>
</reference>
<dbReference type="PANTHER" id="PTHR39596">
    <property type="match status" value="1"/>
</dbReference>
<name>A0AA39V6Y1_9LECA</name>
<accession>A0AA39V6Y1</accession>
<comment type="caution">
    <text evidence="2">The sequence shown here is derived from an EMBL/GenBank/DDBJ whole genome shotgun (WGS) entry which is preliminary data.</text>
</comment>
<keyword evidence="3" id="KW-1185">Reference proteome</keyword>
<dbReference type="Pfam" id="PF06985">
    <property type="entry name" value="HET"/>
    <property type="match status" value="1"/>
</dbReference>
<evidence type="ECO:0000259" key="1">
    <source>
        <dbReference type="Pfam" id="PF06985"/>
    </source>
</evidence>
<gene>
    <name evidence="2" type="ORF">JMJ35_002583</name>
</gene>
<dbReference type="InterPro" id="IPR010730">
    <property type="entry name" value="HET"/>
</dbReference>
<evidence type="ECO:0000313" key="2">
    <source>
        <dbReference type="EMBL" id="KAK0515204.1"/>
    </source>
</evidence>
<dbReference type="Proteomes" id="UP001166286">
    <property type="component" value="Unassembled WGS sequence"/>
</dbReference>
<dbReference type="EMBL" id="JAFEKC020000004">
    <property type="protein sequence ID" value="KAK0515204.1"/>
    <property type="molecule type" value="Genomic_DNA"/>
</dbReference>
<sequence length="602" mass="68524">MGGSPGGTLAIRAAKKEERFEQLLSTRRLPPRKCSLHGQDQQSAVSETTDKTLSAIKMRANGWCNHQIKHLSSTYDPETLSYLATLKRVTCRQADHSKCVDSEDCVAYNVDESSYRTRHVDEGCACSWVETPYADLLEVIRKGQIPVLSIDTACNLQVSSISKVERYICISHVWSDGLGNPRSNALPTCQIRRLRAYLNKFDDKWFWMDTLCIPVKETEQSLRLQQINKMTRIFKGALSILVLDAELLALVPKFSSVAVPEWFLSRGWPGDIVPSKTRSKEVKRLHVETRARIACSVWMTRCWTLQEGRLPEKITVQFLDCAVMMGPYSSSNREYDESILMADRSSIGVPFTRPECQCVNIRLERRLYHMFFDTPEDPAGELANVWNELAGRSATKSKDIFIITAGALGLVPKSLLEPVEFERLFQSIILSLNSIPLSLFFNTGPKVDASGNHHNRWVPLKSSKDLMTESHFLKRTKSHFTYRYIFEEDTGGERILAYTTSTILLLKSRTYLRLENDRMYMIEPSVPDDDQFDAAEYGSSCLLLEDIASSGSSNTLRGALFFSRNNFVFSSSTQQRDIPWHCLTFYCPIRLYHSLSLKFRVS</sequence>
<dbReference type="AlphaFoldDB" id="A0AA39V6Y1"/>
<feature type="domain" description="Heterokaryon incompatibility" evidence="1">
    <location>
        <begin position="167"/>
        <end position="307"/>
    </location>
</feature>